<reference evidence="2 3" key="3">
    <citation type="journal article" date="2015" name="Genome Announc.">
        <title>Draft Genome Sequence of the Archiascomycetous Yeast Saitoella complicata.</title>
        <authorList>
            <person name="Yamauchi K."/>
            <person name="Kondo S."/>
            <person name="Hamamoto M."/>
            <person name="Takahashi Y."/>
            <person name="Ogura Y."/>
            <person name="Hayashi T."/>
            <person name="Nishida H."/>
        </authorList>
    </citation>
    <scope>NUCLEOTIDE SEQUENCE [LARGE SCALE GENOMIC DNA]</scope>
    <source>
        <strain evidence="2 3">NRRL Y-17804</strain>
    </source>
</reference>
<feature type="region of interest" description="Disordered" evidence="1">
    <location>
        <begin position="1"/>
        <end position="20"/>
    </location>
</feature>
<evidence type="ECO:0000313" key="2">
    <source>
        <dbReference type="EMBL" id="GAO50560.1"/>
    </source>
</evidence>
<dbReference type="Proteomes" id="UP000033140">
    <property type="component" value="Unassembled WGS sequence"/>
</dbReference>
<gene>
    <name evidence="2" type="ORF">G7K_4684-t1</name>
</gene>
<reference evidence="2 3" key="2">
    <citation type="journal article" date="2014" name="J. Gen. Appl. Microbiol.">
        <title>The early diverging ascomycetous budding yeast Saitoella complicata has three histone deacetylases belonging to the Clr6, Hos2, and Rpd3 lineages.</title>
        <authorList>
            <person name="Nishida H."/>
            <person name="Matsumoto T."/>
            <person name="Kondo S."/>
            <person name="Hamamoto M."/>
            <person name="Yoshikawa H."/>
        </authorList>
    </citation>
    <scope>NUCLEOTIDE SEQUENCE [LARGE SCALE GENOMIC DNA]</scope>
    <source>
        <strain evidence="2 3">NRRL Y-17804</strain>
    </source>
</reference>
<feature type="compositionally biased region" description="Basic residues" evidence="1">
    <location>
        <begin position="207"/>
        <end position="225"/>
    </location>
</feature>
<comment type="caution">
    <text evidence="2">The sequence shown here is derived from an EMBL/GenBank/DDBJ whole genome shotgun (WGS) entry which is preliminary data.</text>
</comment>
<dbReference type="EMBL" id="BACD03000034">
    <property type="protein sequence ID" value="GAO50560.1"/>
    <property type="molecule type" value="Genomic_DNA"/>
</dbReference>
<organism evidence="2 3">
    <name type="scientific">Saitoella complicata (strain BCRC 22490 / CBS 7301 / JCM 7358 / NBRC 10748 / NRRL Y-17804)</name>
    <dbReference type="NCBI Taxonomy" id="698492"/>
    <lineage>
        <taxon>Eukaryota</taxon>
        <taxon>Fungi</taxon>
        <taxon>Dikarya</taxon>
        <taxon>Ascomycota</taxon>
        <taxon>Taphrinomycotina</taxon>
        <taxon>Taphrinomycotina incertae sedis</taxon>
        <taxon>Saitoella</taxon>
    </lineage>
</organism>
<accession>A0A0E9NMB5</accession>
<keyword evidence="3" id="KW-1185">Reference proteome</keyword>
<feature type="compositionally biased region" description="Low complexity" evidence="1">
    <location>
        <begin position="236"/>
        <end position="254"/>
    </location>
</feature>
<name>A0A0E9NMB5_SAICN</name>
<feature type="compositionally biased region" description="Basic and acidic residues" evidence="1">
    <location>
        <begin position="226"/>
        <end position="235"/>
    </location>
</feature>
<evidence type="ECO:0000256" key="1">
    <source>
        <dbReference type="SAM" id="MobiDB-lite"/>
    </source>
</evidence>
<reference evidence="2 3" key="1">
    <citation type="journal article" date="2011" name="J. Gen. Appl. Microbiol.">
        <title>Draft genome sequencing of the enigmatic yeast Saitoella complicata.</title>
        <authorList>
            <person name="Nishida H."/>
            <person name="Hamamoto M."/>
            <person name="Sugiyama J."/>
        </authorList>
    </citation>
    <scope>NUCLEOTIDE SEQUENCE [LARGE SCALE GENOMIC DNA]</scope>
    <source>
        <strain evidence="2 3">NRRL Y-17804</strain>
    </source>
</reference>
<dbReference type="AlphaFoldDB" id="A0A0E9NMB5"/>
<feature type="compositionally biased region" description="Basic and acidic residues" evidence="1">
    <location>
        <begin position="1"/>
        <end position="10"/>
    </location>
</feature>
<protein>
    <submittedName>
        <fullName evidence="2">Uncharacterized protein</fullName>
    </submittedName>
</protein>
<sequence length="358" mass="40178">MFCHTDRDGHPCNPQTPHPSSSFTAAVNAHAMTSHALTTSRTIISCYSTKDMAIERPLLPSPLPPAALRELDDNAYLHRVYLQRLASHARRPIRSDIVDFWQPSCRKFRKTLPMPRTVPRGSCRRQLLAAIDEMDEILWETVNKEQQCQTSRRNSLARSYDSGYATSVESLISDASTIRPASVQQKAVAVDMRAFCSMGPLPERERTHSKHDKKRRSKSGHRRSRTSTEDKEKKTAPASSPSKKAITLFSSLSPSTPPVPIPTLPEFAKAAAYIPDEGVVLKEAYATDFLAGRFFLLQVLNKTQGTRGDVIMNGGHTHRHLIPAEAELPQDRRFRHFPSSSTRFTFFATYIFFLAIAS</sequence>
<feature type="region of interest" description="Disordered" evidence="1">
    <location>
        <begin position="199"/>
        <end position="255"/>
    </location>
</feature>
<proteinExistence type="predicted"/>
<evidence type="ECO:0000313" key="3">
    <source>
        <dbReference type="Proteomes" id="UP000033140"/>
    </source>
</evidence>